<keyword evidence="3" id="KW-1185">Reference proteome</keyword>
<evidence type="ECO:0000256" key="1">
    <source>
        <dbReference type="SAM" id="SignalP"/>
    </source>
</evidence>
<proteinExistence type="predicted"/>
<dbReference type="AlphaFoldDB" id="A0AAN8M3Z5"/>
<organism evidence="2 3">
    <name type="scientific">Coregonus suidteri</name>
    <dbReference type="NCBI Taxonomy" id="861788"/>
    <lineage>
        <taxon>Eukaryota</taxon>
        <taxon>Metazoa</taxon>
        <taxon>Chordata</taxon>
        <taxon>Craniata</taxon>
        <taxon>Vertebrata</taxon>
        <taxon>Euteleostomi</taxon>
        <taxon>Actinopterygii</taxon>
        <taxon>Neopterygii</taxon>
        <taxon>Teleostei</taxon>
        <taxon>Protacanthopterygii</taxon>
        <taxon>Salmoniformes</taxon>
        <taxon>Salmonidae</taxon>
        <taxon>Coregoninae</taxon>
        <taxon>Coregonus</taxon>
    </lineage>
</organism>
<dbReference type="Proteomes" id="UP001356427">
    <property type="component" value="Unassembled WGS sequence"/>
</dbReference>
<feature type="chain" id="PRO_5043040135" description="Secreted protein" evidence="1">
    <location>
        <begin position="26"/>
        <end position="114"/>
    </location>
</feature>
<sequence length="114" mass="12894">MYFSPLIHHLFTLLMHIQWPDCVRTMSNSEHNAHPAILAGLNLMRGQCDFRASRPNAAWSDRMTEVAFKCQGQSRNGTARQQNMTNAELWETTSSMPLVEPGVVFTTPPHLKLA</sequence>
<protein>
    <recommendedName>
        <fullName evidence="4">Secreted protein</fullName>
    </recommendedName>
</protein>
<evidence type="ECO:0008006" key="4">
    <source>
        <dbReference type="Google" id="ProtNLM"/>
    </source>
</evidence>
<keyword evidence="1" id="KW-0732">Signal</keyword>
<evidence type="ECO:0000313" key="3">
    <source>
        <dbReference type="Proteomes" id="UP001356427"/>
    </source>
</evidence>
<feature type="signal peptide" evidence="1">
    <location>
        <begin position="1"/>
        <end position="25"/>
    </location>
</feature>
<dbReference type="EMBL" id="JAGTTL010000009">
    <property type="protein sequence ID" value="KAK6318462.1"/>
    <property type="molecule type" value="Genomic_DNA"/>
</dbReference>
<gene>
    <name evidence="2" type="ORF">J4Q44_G00117530</name>
</gene>
<name>A0AAN8M3Z5_9TELE</name>
<reference evidence="2 3" key="1">
    <citation type="submission" date="2021-04" db="EMBL/GenBank/DDBJ databases">
        <authorList>
            <person name="De Guttry C."/>
            <person name="Zahm M."/>
            <person name="Klopp C."/>
            <person name="Cabau C."/>
            <person name="Louis A."/>
            <person name="Berthelot C."/>
            <person name="Parey E."/>
            <person name="Roest Crollius H."/>
            <person name="Montfort J."/>
            <person name="Robinson-Rechavi M."/>
            <person name="Bucao C."/>
            <person name="Bouchez O."/>
            <person name="Gislard M."/>
            <person name="Lluch J."/>
            <person name="Milhes M."/>
            <person name="Lampietro C."/>
            <person name="Lopez Roques C."/>
            <person name="Donnadieu C."/>
            <person name="Braasch I."/>
            <person name="Desvignes T."/>
            <person name="Postlethwait J."/>
            <person name="Bobe J."/>
            <person name="Wedekind C."/>
            <person name="Guiguen Y."/>
        </authorList>
    </citation>
    <scope>NUCLEOTIDE SEQUENCE [LARGE SCALE GENOMIC DNA]</scope>
    <source>
        <strain evidence="2">Cs_M1</strain>
        <tissue evidence="2">Blood</tissue>
    </source>
</reference>
<comment type="caution">
    <text evidence="2">The sequence shown here is derived from an EMBL/GenBank/DDBJ whole genome shotgun (WGS) entry which is preliminary data.</text>
</comment>
<accession>A0AAN8M3Z5</accession>
<evidence type="ECO:0000313" key="2">
    <source>
        <dbReference type="EMBL" id="KAK6318462.1"/>
    </source>
</evidence>